<feature type="transmembrane region" description="Helical" evidence="8">
    <location>
        <begin position="424"/>
        <end position="443"/>
    </location>
</feature>
<feature type="transmembrane region" description="Helical" evidence="8">
    <location>
        <begin position="556"/>
        <end position="573"/>
    </location>
</feature>
<dbReference type="InterPro" id="IPR050586">
    <property type="entry name" value="CPA3_Na-H_Antiporter_D"/>
</dbReference>
<dbReference type="STRING" id="158190.SpiGrapes_1314"/>
<reference evidence="10 11" key="1">
    <citation type="submission" date="2011-11" db="EMBL/GenBank/DDBJ databases">
        <title>Complete sequence of Spirochaeta sp. grapes.</title>
        <authorList>
            <consortium name="US DOE Joint Genome Institute"/>
            <person name="Lucas S."/>
            <person name="Han J."/>
            <person name="Lapidus A."/>
            <person name="Cheng J.-F."/>
            <person name="Goodwin L."/>
            <person name="Pitluck S."/>
            <person name="Peters L."/>
            <person name="Ovchinnikova G."/>
            <person name="Munk A.C."/>
            <person name="Detter J.C."/>
            <person name="Han C."/>
            <person name="Tapia R."/>
            <person name="Land M."/>
            <person name="Hauser L."/>
            <person name="Kyrpides N."/>
            <person name="Ivanova N."/>
            <person name="Pagani I."/>
            <person name="Ritalahtilisa K."/>
            <person name="Loeffler F."/>
            <person name="Woyke T."/>
        </authorList>
    </citation>
    <scope>NUCLEOTIDE SEQUENCE [LARGE SCALE GENOMIC DNA]</scope>
    <source>
        <strain evidence="11">ATCC BAA-1885 / DSM 22778 / Grapes</strain>
    </source>
</reference>
<evidence type="ECO:0000313" key="11">
    <source>
        <dbReference type="Proteomes" id="UP000005632"/>
    </source>
</evidence>
<keyword evidence="6 8" id="KW-0472">Membrane</keyword>
<feature type="transmembrane region" description="Helical" evidence="8">
    <location>
        <begin position="344"/>
        <end position="365"/>
    </location>
</feature>
<feature type="transmembrane region" description="Helical" evidence="8">
    <location>
        <begin position="304"/>
        <end position="324"/>
    </location>
</feature>
<dbReference type="Pfam" id="PF00361">
    <property type="entry name" value="Proton_antipo_M"/>
    <property type="match status" value="1"/>
</dbReference>
<dbReference type="RefSeq" id="WP_014269976.1">
    <property type="nucleotide sequence ID" value="NC_016633.1"/>
</dbReference>
<evidence type="ECO:0000256" key="6">
    <source>
        <dbReference type="ARBA" id="ARBA00023136"/>
    </source>
</evidence>
<evidence type="ECO:0000259" key="9">
    <source>
        <dbReference type="Pfam" id="PF00361"/>
    </source>
</evidence>
<keyword evidence="11" id="KW-1185">Reference proteome</keyword>
<feature type="transmembrane region" description="Helical" evidence="8">
    <location>
        <begin position="477"/>
        <end position="497"/>
    </location>
</feature>
<protein>
    <submittedName>
        <fullName evidence="10">Formate hydrogenlyase subunit 3/multisubunit Na+/H+ antiporter, MnhD subunit</fullName>
    </submittedName>
</protein>
<sequence length="574" mass="61814">MNLEQWAFAPVGLPLLGAAFALCGKAFFKGRKATAAQYLGSAIGLFLPLLALAVLWDPVFQGTAIEGTVGSWKAGIAIRYRFDSLSWLLDLLSFTVGIAAWVYQRGADSKNGSFTTILLIQLASLAATMMTYDIFNLFVCLEILGVTSYVLIASSPKDGAAFASFSYLMVSATAMVFFLLGTFGLYRLSGNLSYEGIAQNLGVLSPSGELTYLVSLICIILAIAIRVAIMPLSLWLADAHSMAPHAVSAMLSGVLLKVPLFALTRILILFPKGGDAALLLAYAGSISALLGVIAALSQKDAKRLLAYHSISQIGYVVSAWGMAISVGLEKPEGKVLMAGALMYALYHGIFKALLFLSVGTTIDYAKERNVYKIRNASRILQASGEKFPLTMLCFFVGVFSITAIVPFNGYYSKTLVTYSLKGSFSYYLLTAAGVGTVASFIKLSRIFWPVRKKDAVLAQKKIQQGDIKFPKTLQLSLLFLALLCIAGGLFAPSIYGFLLQLLKAKPKAFAFYTEANLLKMLSTSIGGLLLFLLISTKAGSNLLSGIRNLPHTFTDHFFAFAVAAATLGSWLYFV</sequence>
<feature type="transmembrane region" description="Helical" evidence="8">
    <location>
        <begin position="85"/>
        <end position="104"/>
    </location>
</feature>
<feature type="transmembrane region" description="Helical" evidence="8">
    <location>
        <begin position="134"/>
        <end position="153"/>
    </location>
</feature>
<dbReference type="Proteomes" id="UP000005632">
    <property type="component" value="Chromosome"/>
</dbReference>
<dbReference type="GO" id="GO:0005886">
    <property type="term" value="C:plasma membrane"/>
    <property type="evidence" value="ECO:0007669"/>
    <property type="project" value="UniProtKB-SubCell"/>
</dbReference>
<evidence type="ECO:0000256" key="2">
    <source>
        <dbReference type="ARBA" id="ARBA00005346"/>
    </source>
</evidence>
<dbReference type="KEGG" id="sgp:SpiGrapes_1314"/>
<evidence type="ECO:0000256" key="4">
    <source>
        <dbReference type="ARBA" id="ARBA00022692"/>
    </source>
</evidence>
<comment type="similarity">
    <text evidence="2">Belongs to the CPA3 antiporters (TC 2.A.63) subunit D family.</text>
</comment>
<dbReference type="GO" id="GO:0016829">
    <property type="term" value="F:lyase activity"/>
    <property type="evidence" value="ECO:0007669"/>
    <property type="project" value="UniProtKB-KW"/>
</dbReference>
<dbReference type="PANTHER" id="PTHR42703">
    <property type="entry name" value="NADH DEHYDROGENASE"/>
    <property type="match status" value="1"/>
</dbReference>
<comment type="subcellular location">
    <subcellularLocation>
        <location evidence="1">Cell membrane</location>
        <topology evidence="1">Multi-pass membrane protein</topology>
    </subcellularLocation>
    <subcellularLocation>
        <location evidence="7">Membrane</location>
        <topology evidence="7">Multi-pass membrane protein</topology>
    </subcellularLocation>
</comment>
<dbReference type="OrthoDB" id="9807568at2"/>
<feature type="transmembrane region" description="Helical" evidence="8">
    <location>
        <begin position="165"/>
        <end position="186"/>
    </location>
</feature>
<evidence type="ECO:0000256" key="3">
    <source>
        <dbReference type="ARBA" id="ARBA00022475"/>
    </source>
</evidence>
<feature type="transmembrane region" description="Helical" evidence="8">
    <location>
        <begin position="111"/>
        <end position="128"/>
    </location>
</feature>
<feature type="transmembrane region" description="Helical" evidence="8">
    <location>
        <begin position="249"/>
        <end position="270"/>
    </location>
</feature>
<dbReference type="AlphaFoldDB" id="G8QTV1"/>
<feature type="transmembrane region" description="Helical" evidence="8">
    <location>
        <begin position="210"/>
        <end position="237"/>
    </location>
</feature>
<proteinExistence type="inferred from homology"/>
<evidence type="ECO:0000313" key="10">
    <source>
        <dbReference type="EMBL" id="AEV29127.1"/>
    </source>
</evidence>
<organism evidence="10 11">
    <name type="scientific">Sphaerochaeta pleomorpha (strain ATCC BAA-1885 / DSM 22778 / Grapes)</name>
    <dbReference type="NCBI Taxonomy" id="158190"/>
    <lineage>
        <taxon>Bacteria</taxon>
        <taxon>Pseudomonadati</taxon>
        <taxon>Spirochaetota</taxon>
        <taxon>Spirochaetia</taxon>
        <taxon>Spirochaetales</taxon>
        <taxon>Sphaerochaetaceae</taxon>
        <taxon>Sphaerochaeta</taxon>
    </lineage>
</organism>
<dbReference type="EMBL" id="CP003155">
    <property type="protein sequence ID" value="AEV29127.1"/>
    <property type="molecule type" value="Genomic_DNA"/>
</dbReference>
<feature type="transmembrane region" description="Helical" evidence="8">
    <location>
        <begin position="35"/>
        <end position="56"/>
    </location>
</feature>
<gene>
    <name evidence="10" type="ordered locus">SpiGrapes_1314</name>
</gene>
<feature type="transmembrane region" description="Helical" evidence="8">
    <location>
        <begin position="517"/>
        <end position="535"/>
    </location>
</feature>
<keyword evidence="5 8" id="KW-1133">Transmembrane helix</keyword>
<accession>G8QTV1</accession>
<feature type="transmembrane region" description="Helical" evidence="8">
    <location>
        <begin position="386"/>
        <end position="404"/>
    </location>
</feature>
<dbReference type="eggNOG" id="COG0651">
    <property type="taxonomic scope" value="Bacteria"/>
</dbReference>
<keyword evidence="3" id="KW-1003">Cell membrane</keyword>
<feature type="domain" description="NADH:quinone oxidoreductase/Mrp antiporter transmembrane" evidence="9">
    <location>
        <begin position="132"/>
        <end position="441"/>
    </location>
</feature>
<keyword evidence="4 7" id="KW-0812">Transmembrane</keyword>
<name>G8QTV1_SPHPG</name>
<keyword evidence="10" id="KW-0456">Lyase</keyword>
<dbReference type="PANTHER" id="PTHR42703:SF1">
    <property type="entry name" value="NA(+)_H(+) ANTIPORTER SUBUNIT D1"/>
    <property type="match status" value="1"/>
</dbReference>
<evidence type="ECO:0000256" key="1">
    <source>
        <dbReference type="ARBA" id="ARBA00004651"/>
    </source>
</evidence>
<evidence type="ECO:0000256" key="7">
    <source>
        <dbReference type="RuleBase" id="RU000320"/>
    </source>
</evidence>
<dbReference type="HOGENOM" id="CLU_007100_9_5_12"/>
<evidence type="ECO:0000256" key="5">
    <source>
        <dbReference type="ARBA" id="ARBA00022989"/>
    </source>
</evidence>
<evidence type="ECO:0000256" key="8">
    <source>
        <dbReference type="SAM" id="Phobius"/>
    </source>
</evidence>
<feature type="transmembrane region" description="Helical" evidence="8">
    <location>
        <begin position="276"/>
        <end position="297"/>
    </location>
</feature>
<dbReference type="InterPro" id="IPR001750">
    <property type="entry name" value="ND/Mrp_TM"/>
</dbReference>
<feature type="transmembrane region" description="Helical" evidence="8">
    <location>
        <begin position="6"/>
        <end position="28"/>
    </location>
</feature>